<dbReference type="PROSITE" id="PS50097">
    <property type="entry name" value="BTB"/>
    <property type="match status" value="1"/>
</dbReference>
<evidence type="ECO:0000259" key="1">
    <source>
        <dbReference type="PROSITE" id="PS50097"/>
    </source>
</evidence>
<keyword evidence="3" id="KW-1185">Reference proteome</keyword>
<dbReference type="AlphaFoldDB" id="A0A9P3LHG1"/>
<dbReference type="InterPro" id="IPR000210">
    <property type="entry name" value="BTB/POZ_dom"/>
</dbReference>
<dbReference type="EMBL" id="BPQB01000047">
    <property type="protein sequence ID" value="GJE95290.1"/>
    <property type="molecule type" value="Genomic_DNA"/>
</dbReference>
<proteinExistence type="predicted"/>
<dbReference type="Gene3D" id="3.30.710.10">
    <property type="entry name" value="Potassium Channel Kv1.1, Chain A"/>
    <property type="match status" value="1"/>
</dbReference>
<dbReference type="InterPro" id="IPR011333">
    <property type="entry name" value="SKP1/BTB/POZ_sf"/>
</dbReference>
<evidence type="ECO:0000313" key="2">
    <source>
        <dbReference type="EMBL" id="GJE95290.1"/>
    </source>
</evidence>
<protein>
    <recommendedName>
        <fullName evidence="1">BTB domain-containing protein</fullName>
    </recommendedName>
</protein>
<dbReference type="OrthoDB" id="3268787at2759"/>
<gene>
    <name evidence="2" type="ORF">PsYK624_114730</name>
</gene>
<dbReference type="SUPFAM" id="SSF54695">
    <property type="entry name" value="POZ domain"/>
    <property type="match status" value="1"/>
</dbReference>
<reference evidence="2 3" key="1">
    <citation type="submission" date="2021-08" db="EMBL/GenBank/DDBJ databases">
        <title>Draft Genome Sequence of Phanerochaete sordida strain YK-624.</title>
        <authorList>
            <person name="Mori T."/>
            <person name="Dohra H."/>
            <person name="Suzuki T."/>
            <person name="Kawagishi H."/>
            <person name="Hirai H."/>
        </authorList>
    </citation>
    <scope>NUCLEOTIDE SEQUENCE [LARGE SCALE GENOMIC DNA]</scope>
    <source>
        <strain evidence="2 3">YK-624</strain>
    </source>
</reference>
<dbReference type="Pfam" id="PF00651">
    <property type="entry name" value="BTB"/>
    <property type="match status" value="1"/>
</dbReference>
<dbReference type="CDD" id="cd18186">
    <property type="entry name" value="BTB_POZ_ZBTB_KLHL-like"/>
    <property type="match status" value="1"/>
</dbReference>
<accession>A0A9P3LHG1</accession>
<dbReference type="SMART" id="SM00225">
    <property type="entry name" value="BTB"/>
    <property type="match status" value="1"/>
</dbReference>
<organism evidence="2 3">
    <name type="scientific">Phanerochaete sordida</name>
    <dbReference type="NCBI Taxonomy" id="48140"/>
    <lineage>
        <taxon>Eukaryota</taxon>
        <taxon>Fungi</taxon>
        <taxon>Dikarya</taxon>
        <taxon>Basidiomycota</taxon>
        <taxon>Agaricomycotina</taxon>
        <taxon>Agaricomycetes</taxon>
        <taxon>Polyporales</taxon>
        <taxon>Phanerochaetaceae</taxon>
        <taxon>Phanerochaete</taxon>
    </lineage>
</organism>
<sequence length="347" mass="39867">MTTSPVVRDAKFYLADGDLAICSALSLGDSVTVFRVHKVVMAYHSPVFRSMLGLPPVPGTQEMYDDAPVVRVTDSAEELRALLDALYDPGALHVARWDPDAPLTLTPAMRLARKYDIDAVCKRIVDTLKESWPRSYEEWLCFRAEYAVRSTMCNPLNKEFPDSMPLWAQVPEPGAAVRFAREFDVPDLLPFAYYTLAGIGADDEWERYTRDWSMPMSRPARWGLLGREDLVHVLQGREQLGRSVEMLEHEWLSPARLKDTLEQARSGFREPCDYPEDDSQLVTMLKAVVHRPFPQCPDPLDVLESMYNISKQWPLCSGCTHALKRRIRDQQRKIWDNLHFDFRLYAQ</sequence>
<dbReference type="Proteomes" id="UP000703269">
    <property type="component" value="Unassembled WGS sequence"/>
</dbReference>
<feature type="domain" description="BTB" evidence="1">
    <location>
        <begin position="17"/>
        <end position="88"/>
    </location>
</feature>
<name>A0A9P3LHG1_9APHY</name>
<evidence type="ECO:0000313" key="3">
    <source>
        <dbReference type="Proteomes" id="UP000703269"/>
    </source>
</evidence>
<comment type="caution">
    <text evidence="2">The sequence shown here is derived from an EMBL/GenBank/DDBJ whole genome shotgun (WGS) entry which is preliminary data.</text>
</comment>